<evidence type="ECO:0000256" key="3">
    <source>
        <dbReference type="ARBA" id="ARBA00012517"/>
    </source>
</evidence>
<protein>
    <recommendedName>
        <fullName evidence="3">P-type Cu(+) transporter</fullName>
        <ecNumber evidence="3">7.2.2.8</ecNumber>
    </recommendedName>
    <alternativeName>
        <fullName evidence="16">Cu(2+)-ATPase</fullName>
    </alternativeName>
</protein>
<evidence type="ECO:0000256" key="13">
    <source>
        <dbReference type="ARBA" id="ARBA00023008"/>
    </source>
</evidence>
<evidence type="ECO:0000256" key="5">
    <source>
        <dbReference type="ARBA" id="ARBA00022692"/>
    </source>
</evidence>
<dbReference type="GO" id="GO:0043682">
    <property type="term" value="F:P-type divalent copper transporter activity"/>
    <property type="evidence" value="ECO:0007669"/>
    <property type="project" value="TreeGrafter"/>
</dbReference>
<dbReference type="GO" id="GO:0030003">
    <property type="term" value="P:intracellular monoatomic cation homeostasis"/>
    <property type="evidence" value="ECO:0007669"/>
    <property type="project" value="UniProtKB-ARBA"/>
</dbReference>
<dbReference type="GO" id="GO:0140581">
    <property type="term" value="F:P-type monovalent copper transporter activity"/>
    <property type="evidence" value="ECO:0007669"/>
    <property type="project" value="UniProtKB-EC"/>
</dbReference>
<dbReference type="InterPro" id="IPR023214">
    <property type="entry name" value="HAD_sf"/>
</dbReference>
<keyword evidence="5 17" id="KW-0812">Transmembrane</keyword>
<dbReference type="GO" id="GO:0016020">
    <property type="term" value="C:membrane"/>
    <property type="evidence" value="ECO:0007669"/>
    <property type="project" value="UniProtKB-SubCell"/>
</dbReference>
<dbReference type="Gene3D" id="2.70.150.10">
    <property type="entry name" value="Calcium-transporting ATPase, cytoplasmic transduction domain A"/>
    <property type="match status" value="1"/>
</dbReference>
<keyword evidence="14" id="KW-0406">Ion transport</keyword>
<dbReference type="PROSITE" id="PS01047">
    <property type="entry name" value="HMA_1"/>
    <property type="match status" value="2"/>
</dbReference>
<dbReference type="SUPFAM" id="SSF55008">
    <property type="entry name" value="HMA, heavy metal-associated domain"/>
    <property type="match status" value="3"/>
</dbReference>
<keyword evidence="15 17" id="KW-0472">Membrane</keyword>
<keyword evidence="8" id="KW-0187">Copper transport</keyword>
<proteinExistence type="inferred from homology"/>
<dbReference type="InterPro" id="IPR036412">
    <property type="entry name" value="HAD-like_sf"/>
</dbReference>
<dbReference type="SUPFAM" id="SSF81665">
    <property type="entry name" value="Calcium ATPase, transmembrane domain M"/>
    <property type="match status" value="1"/>
</dbReference>
<dbReference type="RefSeq" id="XP_064849719.1">
    <property type="nucleotide sequence ID" value="XM_064993647.1"/>
</dbReference>
<dbReference type="Pfam" id="PF00122">
    <property type="entry name" value="E1-E2_ATPase"/>
    <property type="match status" value="1"/>
</dbReference>
<evidence type="ECO:0000256" key="9">
    <source>
        <dbReference type="ARBA" id="ARBA00022840"/>
    </source>
</evidence>
<dbReference type="PROSITE" id="PS50846">
    <property type="entry name" value="HMA_2"/>
    <property type="match status" value="3"/>
</dbReference>
<dbReference type="SUPFAM" id="SSF56784">
    <property type="entry name" value="HAD-like"/>
    <property type="match status" value="2"/>
</dbReference>
<comment type="caution">
    <text evidence="20">The sequence shown here is derived from an EMBL/GenBank/DDBJ whole genome shotgun (WGS) entry which is preliminary data.</text>
</comment>
<keyword evidence="9 17" id="KW-0067">ATP-binding</keyword>
<feature type="transmembrane region" description="Helical" evidence="17">
    <location>
        <begin position="511"/>
        <end position="530"/>
    </location>
</feature>
<evidence type="ECO:0000256" key="1">
    <source>
        <dbReference type="ARBA" id="ARBA00004127"/>
    </source>
</evidence>
<feature type="transmembrane region" description="Helical" evidence="17">
    <location>
        <begin position="426"/>
        <end position="447"/>
    </location>
</feature>
<sequence length="1195" mass="129075">MNQTKTASDSGARYTSLPANNHGATTPKNPDIGNINNVKTTINIDGMTCSSCTNAITNAVVKNLDGINSLNISLMTNQAVISHDRTKTSPKLIIDTIEDCGFDATLVSSISDIPDNSKEVNTNHYHNHQSSCIISKFSVQGMTCSACTDSITNAISQLEGIQDINISLLTNEAIIKHVSAVTYSEIVNVIEDCGFDARFIESDTVGTTTSNPIISKIAVQGMTCSACTDSITNAINQLKGIQHINISLLTNEANIIHLPSLSNSEIINTIEDCGFDASLISSLPTERSSSSTATPLEKVVLQYFGDLSENIVKSLETSFPGISSISLDETSTTLIINYNPSISGIRSIVDFLKSQQIDTLVLNSTSQTTQSQLSLLSKHKEALHWRYCFFLSLVLGLPVFLMGHQIPQILSHLSQSSLSHLSWLDFQLLLPGLYFWDVMSLLLSGYLQCKVGLHFYKTGWRNLRYGGAATMDVLVATSIGVSFWFSIYSMIVNVISQPTSDSPNHSAHHPMLLFDTAAMLLIFITLGKWLESKAKGKTTSALSELMKLVPYSCDVIVEPQQFMGSLELSKQNQDSSFDPSNFSIQSISVDLLQLNDIVYVAPSSKIPVDGILVCGTSEVDESLLTGESLPVPKTVGSHLIAGSINLSSPIFVRTTKVGSQTTIAQIIKLVRDAQFSHAPIQQFSDRVASVFVPSILTLALLTFGWWYIAISCHFIDSDSWYYSMIFNDDSKSHFFSVLKVSISVVVIACPCALGLAAPTAVMAGTGRGTSLGVVVKGGEVFEKMTSVDAVVFDKTGTLTTGKMGLIESSLIMADIPELSTPLNEILIWKMIKLAEDGVSHPISRALVGEASKKLESLITNNLGSNENVECLNVENIVGQGIIATLNFGDRIMEFRIGNRKLVNIPEADGSSVASTGTKIHISLSASYLGHLVLSDRLKPDARATVAALHQQQIQVYIISGDSHDITRKIADELGVDSSRVFAEVSPEGKKEIVEQLRNQFKYDNNQEQGLSIEEDIEMGIVGNSTNDDNEISRDELNIDGFKLRNVGRSTTVFGRLFRFVNRKISSSSASTSNSDSAASVLFIGDGINDAAAISAADIGVSFTGSTDIAASSASVLLLNDTSLHPLLVSLQLAKTTFSTIKLNFILASIYNLCMVPLAIMGVMNPFLAAAAMSMSSVCVVGNSLRLNHWKPNELS</sequence>
<evidence type="ECO:0000256" key="15">
    <source>
        <dbReference type="ARBA" id="ARBA00023136"/>
    </source>
</evidence>
<dbReference type="EC" id="7.2.2.8" evidence="3"/>
<keyword evidence="12 17" id="KW-1133">Transmembrane helix</keyword>
<dbReference type="PRINTS" id="PR00119">
    <property type="entry name" value="CATATPASE"/>
</dbReference>
<evidence type="ECO:0000256" key="11">
    <source>
        <dbReference type="ARBA" id="ARBA00022967"/>
    </source>
</evidence>
<dbReference type="InterPro" id="IPR006122">
    <property type="entry name" value="HMA_Cu_ion-bd"/>
</dbReference>
<keyword evidence="7 17" id="KW-0547">Nucleotide-binding</keyword>
<dbReference type="NCBIfam" id="TIGR00003">
    <property type="entry name" value="copper ion binding protein"/>
    <property type="match status" value="2"/>
</dbReference>
<dbReference type="GeneID" id="90070698"/>
<dbReference type="Gene3D" id="3.40.50.1000">
    <property type="entry name" value="HAD superfamily/HAD-like"/>
    <property type="match status" value="1"/>
</dbReference>
<dbReference type="InterPro" id="IPR059000">
    <property type="entry name" value="ATPase_P-type_domA"/>
</dbReference>
<evidence type="ECO:0000259" key="19">
    <source>
        <dbReference type="PROSITE" id="PS50846"/>
    </source>
</evidence>
<dbReference type="InterPro" id="IPR023299">
    <property type="entry name" value="ATPase_P-typ_cyto_dom_N"/>
</dbReference>
<feature type="compositionally biased region" description="Polar residues" evidence="18">
    <location>
        <begin position="17"/>
        <end position="32"/>
    </location>
</feature>
<dbReference type="FunFam" id="2.70.150.10:FF:000002">
    <property type="entry name" value="Copper-transporting ATPase 1, putative"/>
    <property type="match status" value="1"/>
</dbReference>
<feature type="domain" description="HMA" evidence="19">
    <location>
        <begin position="133"/>
        <end position="198"/>
    </location>
</feature>
<gene>
    <name evidence="20" type="ORF">DASC09_000440</name>
</gene>
<dbReference type="SUPFAM" id="SSF81653">
    <property type="entry name" value="Calcium ATPase, transduction domain A"/>
    <property type="match status" value="1"/>
</dbReference>
<evidence type="ECO:0000256" key="14">
    <source>
        <dbReference type="ARBA" id="ARBA00023065"/>
    </source>
</evidence>
<feature type="transmembrane region" description="Helical" evidence="17">
    <location>
        <begin position="1142"/>
        <end position="1160"/>
    </location>
</feature>
<dbReference type="Gene3D" id="3.40.1110.10">
    <property type="entry name" value="Calcium-transporting ATPase, cytoplasmic domain N"/>
    <property type="match status" value="1"/>
</dbReference>
<dbReference type="Pfam" id="PF00702">
    <property type="entry name" value="Hydrolase"/>
    <property type="match status" value="1"/>
</dbReference>
<dbReference type="InterPro" id="IPR008250">
    <property type="entry name" value="ATPase_P-typ_transduc_dom_A_sf"/>
</dbReference>
<evidence type="ECO:0000256" key="4">
    <source>
        <dbReference type="ARBA" id="ARBA00022448"/>
    </source>
</evidence>
<evidence type="ECO:0000256" key="7">
    <source>
        <dbReference type="ARBA" id="ARBA00022741"/>
    </source>
</evidence>
<dbReference type="InterPro" id="IPR027256">
    <property type="entry name" value="P-typ_ATPase_IB"/>
</dbReference>
<evidence type="ECO:0000313" key="21">
    <source>
        <dbReference type="Proteomes" id="UP001360560"/>
    </source>
</evidence>
<dbReference type="EMBL" id="BTFZ01000001">
    <property type="protein sequence ID" value="GMM32719.1"/>
    <property type="molecule type" value="Genomic_DNA"/>
</dbReference>
<feature type="region of interest" description="Disordered" evidence="18">
    <location>
        <begin position="1"/>
        <end position="32"/>
    </location>
</feature>
<dbReference type="PROSITE" id="PS00154">
    <property type="entry name" value="ATPASE_E1_E2"/>
    <property type="match status" value="1"/>
</dbReference>
<keyword evidence="13" id="KW-0186">Copper</keyword>
<dbReference type="FunFam" id="3.30.70.100:FF:000001">
    <property type="entry name" value="ATPase copper transporting beta"/>
    <property type="match status" value="3"/>
</dbReference>
<feature type="transmembrane region" description="Helical" evidence="17">
    <location>
        <begin position="734"/>
        <end position="757"/>
    </location>
</feature>
<evidence type="ECO:0000313" key="20">
    <source>
        <dbReference type="EMBL" id="GMM32719.1"/>
    </source>
</evidence>
<dbReference type="InterPro" id="IPR006121">
    <property type="entry name" value="HMA_dom"/>
</dbReference>
<dbReference type="PANTHER" id="PTHR43520:SF8">
    <property type="entry name" value="P-TYPE CU(+) TRANSPORTER"/>
    <property type="match status" value="1"/>
</dbReference>
<dbReference type="AlphaFoldDB" id="A0AAV5QDE8"/>
<evidence type="ECO:0000256" key="17">
    <source>
        <dbReference type="RuleBase" id="RU362081"/>
    </source>
</evidence>
<feature type="domain" description="HMA" evidence="19">
    <location>
        <begin position="38"/>
        <end position="105"/>
    </location>
</feature>
<feature type="transmembrane region" description="Helical" evidence="17">
    <location>
        <begin position="687"/>
        <end position="708"/>
    </location>
</feature>
<feature type="transmembrane region" description="Helical" evidence="17">
    <location>
        <begin position="468"/>
        <end position="491"/>
    </location>
</feature>
<keyword evidence="4" id="KW-0813">Transport</keyword>
<dbReference type="InterPro" id="IPR036163">
    <property type="entry name" value="HMA_dom_sf"/>
</dbReference>
<organism evidence="20 21">
    <name type="scientific">Saccharomycopsis crataegensis</name>
    <dbReference type="NCBI Taxonomy" id="43959"/>
    <lineage>
        <taxon>Eukaryota</taxon>
        <taxon>Fungi</taxon>
        <taxon>Dikarya</taxon>
        <taxon>Ascomycota</taxon>
        <taxon>Saccharomycotina</taxon>
        <taxon>Saccharomycetes</taxon>
        <taxon>Saccharomycopsidaceae</taxon>
        <taxon>Saccharomycopsis</taxon>
    </lineage>
</organism>
<accession>A0AAV5QDE8</accession>
<evidence type="ECO:0000256" key="8">
    <source>
        <dbReference type="ARBA" id="ARBA00022796"/>
    </source>
</evidence>
<dbReference type="PANTHER" id="PTHR43520">
    <property type="entry name" value="ATP7, ISOFORM B"/>
    <property type="match status" value="1"/>
</dbReference>
<dbReference type="Proteomes" id="UP001360560">
    <property type="component" value="Unassembled WGS sequence"/>
</dbReference>
<evidence type="ECO:0000256" key="16">
    <source>
        <dbReference type="ARBA" id="ARBA00080126"/>
    </source>
</evidence>
<evidence type="ECO:0000256" key="6">
    <source>
        <dbReference type="ARBA" id="ARBA00022723"/>
    </source>
</evidence>
<name>A0AAV5QDE8_9ASCO</name>
<dbReference type="GO" id="GO:0005507">
    <property type="term" value="F:copper ion binding"/>
    <property type="evidence" value="ECO:0007669"/>
    <property type="project" value="InterPro"/>
</dbReference>
<comment type="subcellular location">
    <subcellularLocation>
        <location evidence="1">Endomembrane system</location>
        <topology evidence="1">Multi-pass membrane protein</topology>
    </subcellularLocation>
    <subcellularLocation>
        <location evidence="17">Membrane</location>
    </subcellularLocation>
</comment>
<evidence type="ECO:0000256" key="12">
    <source>
        <dbReference type="ARBA" id="ARBA00022989"/>
    </source>
</evidence>
<feature type="domain" description="HMA" evidence="19">
    <location>
        <begin position="213"/>
        <end position="278"/>
    </location>
</feature>
<comment type="similarity">
    <text evidence="2 17">Belongs to the cation transport ATPase (P-type) (TC 3.A.3) family. Type IB subfamily.</text>
</comment>
<evidence type="ECO:0000256" key="2">
    <source>
        <dbReference type="ARBA" id="ARBA00006024"/>
    </source>
</evidence>
<dbReference type="CDD" id="cd00371">
    <property type="entry name" value="HMA"/>
    <property type="match status" value="3"/>
</dbReference>
<keyword evidence="11" id="KW-1278">Translocase</keyword>
<keyword evidence="6 17" id="KW-0479">Metal-binding</keyword>
<dbReference type="InterPro" id="IPR018303">
    <property type="entry name" value="ATPase_P-typ_P_site"/>
</dbReference>
<evidence type="ECO:0000256" key="10">
    <source>
        <dbReference type="ARBA" id="ARBA00022842"/>
    </source>
</evidence>
<dbReference type="Pfam" id="PF00403">
    <property type="entry name" value="HMA"/>
    <property type="match status" value="3"/>
</dbReference>
<dbReference type="GO" id="GO:0055070">
    <property type="term" value="P:copper ion homeostasis"/>
    <property type="evidence" value="ECO:0007669"/>
    <property type="project" value="TreeGrafter"/>
</dbReference>
<dbReference type="Gene3D" id="3.30.70.100">
    <property type="match status" value="3"/>
</dbReference>
<dbReference type="NCBIfam" id="TIGR01525">
    <property type="entry name" value="ATPase-IB_hvy"/>
    <property type="match status" value="1"/>
</dbReference>
<dbReference type="GO" id="GO:0005524">
    <property type="term" value="F:ATP binding"/>
    <property type="evidence" value="ECO:0007669"/>
    <property type="project" value="UniProtKB-UniRule"/>
</dbReference>
<keyword evidence="10" id="KW-0460">Magnesium</keyword>
<reference evidence="20 21" key="1">
    <citation type="journal article" date="2023" name="Elife">
        <title>Identification of key yeast species and microbe-microbe interactions impacting larval growth of Drosophila in the wild.</title>
        <authorList>
            <person name="Mure A."/>
            <person name="Sugiura Y."/>
            <person name="Maeda R."/>
            <person name="Honda K."/>
            <person name="Sakurai N."/>
            <person name="Takahashi Y."/>
            <person name="Watada M."/>
            <person name="Katoh T."/>
            <person name="Gotoh A."/>
            <person name="Gotoh Y."/>
            <person name="Taniguchi I."/>
            <person name="Nakamura K."/>
            <person name="Hayashi T."/>
            <person name="Katayama T."/>
            <person name="Uemura T."/>
            <person name="Hattori Y."/>
        </authorList>
    </citation>
    <scope>NUCLEOTIDE SEQUENCE [LARGE SCALE GENOMIC DNA]</scope>
    <source>
        <strain evidence="20 21">SC-9</strain>
    </source>
</reference>
<keyword evidence="21" id="KW-1185">Reference proteome</keyword>
<dbReference type="InterPro" id="IPR023298">
    <property type="entry name" value="ATPase_P-typ_TM_dom_sf"/>
</dbReference>
<evidence type="ECO:0000256" key="18">
    <source>
        <dbReference type="SAM" id="MobiDB-lite"/>
    </source>
</evidence>
<dbReference type="InterPro" id="IPR017969">
    <property type="entry name" value="Heavy-metal-associated_CS"/>
</dbReference>
<feature type="transmembrane region" description="Helical" evidence="17">
    <location>
        <begin position="387"/>
        <end position="406"/>
    </location>
</feature>